<feature type="transmembrane region" description="Helical" evidence="7">
    <location>
        <begin position="142"/>
        <end position="161"/>
    </location>
</feature>
<comment type="similarity">
    <text evidence="2">Belongs to the nucleobase:cation symporter-2 (NCS2) (TC 2.A.40) family. Azg-like subfamily.</text>
</comment>
<evidence type="ECO:0000256" key="5">
    <source>
        <dbReference type="ARBA" id="ARBA00022989"/>
    </source>
</evidence>
<keyword evidence="4 7" id="KW-0812">Transmembrane</keyword>
<dbReference type="EMBL" id="QKZL01000020">
    <property type="protein sequence ID" value="PZX13017.1"/>
    <property type="molecule type" value="Genomic_DNA"/>
</dbReference>
<dbReference type="Proteomes" id="UP000248916">
    <property type="component" value="Unassembled WGS sequence"/>
</dbReference>
<dbReference type="OrthoDB" id="9808458at2"/>
<accession>A0A2W7N3T2</accession>
<protein>
    <submittedName>
        <fullName evidence="8">AGZA family xanthine/uracil permease-like MFS transporter</fullName>
    </submittedName>
</protein>
<feature type="transmembrane region" description="Helical" evidence="7">
    <location>
        <begin position="63"/>
        <end position="88"/>
    </location>
</feature>
<feature type="transmembrane region" description="Helical" evidence="7">
    <location>
        <begin position="337"/>
        <end position="355"/>
    </location>
</feature>
<evidence type="ECO:0000313" key="8">
    <source>
        <dbReference type="EMBL" id="PZX13017.1"/>
    </source>
</evidence>
<feature type="transmembrane region" description="Helical" evidence="7">
    <location>
        <begin position="32"/>
        <end position="56"/>
    </location>
</feature>
<keyword evidence="6 7" id="KW-0472">Membrane</keyword>
<evidence type="ECO:0000313" key="9">
    <source>
        <dbReference type="Proteomes" id="UP000248916"/>
    </source>
</evidence>
<evidence type="ECO:0000256" key="6">
    <source>
        <dbReference type="ARBA" id="ARBA00023136"/>
    </source>
</evidence>
<name>A0A2W7N3T2_9RHOB</name>
<feature type="transmembrane region" description="Helical" evidence="7">
    <location>
        <begin position="108"/>
        <end position="130"/>
    </location>
</feature>
<sequence length="453" mass="47832">MVNESAAGSDRDGVLNRYFGLTSSGSTISREVIAGLTTFGAMSYIMAVNPAILSAAGMDRQELIITTGLAAIFGCLVMALTANLPVALAPGMGSNIVFAQIVVIQLGVSYQTALTMVLVSGTLFLILSLTRAREQIVRGFPEAIRLGIQCGIGLFIAYLGLRNGGILVVGDGSVSFGDLSRPAVLLTFLGLLVTPVLIALKIPAAFLVSIIGLTLIGLFVPSGTDNSVTPIPDRILDFPIFPSSIFLAFNFNEFFSNFFLLLPITLYFFISDFFSSTATLIGVTRRGNMMTEGGEIPNARAAFTADAAATVVGSALGTSTVTTYIESASGVEAGGRTGLTAIVVAALFCLSLFLWPLVAIIPAQATSPALVLVGVLMMEGIRDLDVTEPENAIAPIMTLLITVTTTNLIMGIAMGCFVYTLIVIARRRWEHVTPMLIGLDVIFLIFIYLSQGI</sequence>
<dbReference type="AlphaFoldDB" id="A0A2W7N3T2"/>
<organism evidence="8 9">
    <name type="scientific">Palleronia aestuarii</name>
    <dbReference type="NCBI Taxonomy" id="568105"/>
    <lineage>
        <taxon>Bacteria</taxon>
        <taxon>Pseudomonadati</taxon>
        <taxon>Pseudomonadota</taxon>
        <taxon>Alphaproteobacteria</taxon>
        <taxon>Rhodobacterales</taxon>
        <taxon>Roseobacteraceae</taxon>
        <taxon>Palleronia</taxon>
    </lineage>
</organism>
<reference evidence="8 9" key="1">
    <citation type="submission" date="2018-06" db="EMBL/GenBank/DDBJ databases">
        <title>Genomic Encyclopedia of Archaeal and Bacterial Type Strains, Phase II (KMG-II): from individual species to whole genera.</title>
        <authorList>
            <person name="Goeker M."/>
        </authorList>
    </citation>
    <scope>NUCLEOTIDE SEQUENCE [LARGE SCALE GENOMIC DNA]</scope>
    <source>
        <strain evidence="8 9">DSM 22009</strain>
    </source>
</reference>
<dbReference type="InterPro" id="IPR045018">
    <property type="entry name" value="Azg-like"/>
</dbReference>
<dbReference type="PANTHER" id="PTHR43337">
    <property type="entry name" value="XANTHINE/URACIL PERMEASE C887.17-RELATED"/>
    <property type="match status" value="1"/>
</dbReference>
<feature type="transmembrane region" description="Helical" evidence="7">
    <location>
        <begin position="181"/>
        <end position="200"/>
    </location>
</feature>
<keyword evidence="9" id="KW-1185">Reference proteome</keyword>
<feature type="transmembrane region" description="Helical" evidence="7">
    <location>
        <begin position="258"/>
        <end position="281"/>
    </location>
</feature>
<dbReference type="GO" id="GO:0012505">
    <property type="term" value="C:endomembrane system"/>
    <property type="evidence" value="ECO:0007669"/>
    <property type="project" value="UniProtKB-SubCell"/>
</dbReference>
<dbReference type="RefSeq" id="WP_111538451.1">
    <property type="nucleotide sequence ID" value="NZ_QKZL01000020.1"/>
</dbReference>
<evidence type="ECO:0000256" key="2">
    <source>
        <dbReference type="ARBA" id="ARBA00005697"/>
    </source>
</evidence>
<evidence type="ECO:0000256" key="4">
    <source>
        <dbReference type="ARBA" id="ARBA00022692"/>
    </source>
</evidence>
<dbReference type="GO" id="GO:0005345">
    <property type="term" value="F:purine nucleobase transmembrane transporter activity"/>
    <property type="evidence" value="ECO:0007669"/>
    <property type="project" value="TreeGrafter"/>
</dbReference>
<keyword evidence="5 7" id="KW-1133">Transmembrane helix</keyword>
<dbReference type="PANTHER" id="PTHR43337:SF1">
    <property type="entry name" value="XANTHINE_URACIL PERMEASE C887.17-RELATED"/>
    <property type="match status" value="1"/>
</dbReference>
<dbReference type="Pfam" id="PF00860">
    <property type="entry name" value="Xan_ur_permease"/>
    <property type="match status" value="1"/>
</dbReference>
<feature type="transmembrane region" description="Helical" evidence="7">
    <location>
        <begin position="399"/>
        <end position="425"/>
    </location>
</feature>
<feature type="transmembrane region" description="Helical" evidence="7">
    <location>
        <begin position="205"/>
        <end position="223"/>
    </location>
</feature>
<evidence type="ECO:0000256" key="1">
    <source>
        <dbReference type="ARBA" id="ARBA00004127"/>
    </source>
</evidence>
<feature type="transmembrane region" description="Helical" evidence="7">
    <location>
        <begin position="431"/>
        <end position="449"/>
    </location>
</feature>
<evidence type="ECO:0000256" key="3">
    <source>
        <dbReference type="ARBA" id="ARBA00022448"/>
    </source>
</evidence>
<comment type="caution">
    <text evidence="8">The sequence shown here is derived from an EMBL/GenBank/DDBJ whole genome shotgun (WGS) entry which is preliminary data.</text>
</comment>
<keyword evidence="3" id="KW-0813">Transport</keyword>
<gene>
    <name evidence="8" type="ORF">LX81_03394</name>
</gene>
<comment type="subcellular location">
    <subcellularLocation>
        <location evidence="1">Endomembrane system</location>
        <topology evidence="1">Multi-pass membrane protein</topology>
    </subcellularLocation>
</comment>
<evidence type="ECO:0000256" key="7">
    <source>
        <dbReference type="SAM" id="Phobius"/>
    </source>
</evidence>
<dbReference type="GO" id="GO:0005886">
    <property type="term" value="C:plasma membrane"/>
    <property type="evidence" value="ECO:0007669"/>
    <property type="project" value="TreeGrafter"/>
</dbReference>
<proteinExistence type="inferred from homology"/>
<dbReference type="InterPro" id="IPR006043">
    <property type="entry name" value="NCS2"/>
</dbReference>